<dbReference type="Gene3D" id="3.40.190.10">
    <property type="entry name" value="Periplasmic binding protein-like II"/>
    <property type="match status" value="1"/>
</dbReference>
<evidence type="ECO:0000313" key="5">
    <source>
        <dbReference type="Proteomes" id="UP001225356"/>
    </source>
</evidence>
<dbReference type="RefSeq" id="WP_307555269.1">
    <property type="nucleotide sequence ID" value="NZ_JAUSQU010000001.1"/>
</dbReference>
<reference evidence="4 5" key="1">
    <citation type="submission" date="2023-07" db="EMBL/GenBank/DDBJ databases">
        <title>Sequencing the genomes of 1000 actinobacteria strains.</title>
        <authorList>
            <person name="Klenk H.-P."/>
        </authorList>
    </citation>
    <scope>NUCLEOTIDE SEQUENCE [LARGE SCALE GENOMIC DNA]</scope>
    <source>
        <strain evidence="4 5">DSM 46740</strain>
    </source>
</reference>
<feature type="chain" id="PRO_5046903432" evidence="2">
    <location>
        <begin position="24"/>
        <end position="504"/>
    </location>
</feature>
<dbReference type="CDD" id="cd08494">
    <property type="entry name" value="PBP2_NikA_DppA_OppA_like_6"/>
    <property type="match status" value="1"/>
</dbReference>
<organism evidence="4 5">
    <name type="scientific">Streptosporangium lutulentum</name>
    <dbReference type="NCBI Taxonomy" id="1461250"/>
    <lineage>
        <taxon>Bacteria</taxon>
        <taxon>Bacillati</taxon>
        <taxon>Actinomycetota</taxon>
        <taxon>Actinomycetes</taxon>
        <taxon>Streptosporangiales</taxon>
        <taxon>Streptosporangiaceae</taxon>
        <taxon>Streptosporangium</taxon>
    </lineage>
</organism>
<feature type="signal peptide" evidence="2">
    <location>
        <begin position="1"/>
        <end position="23"/>
    </location>
</feature>
<name>A0ABT9Q4P6_9ACTN</name>
<dbReference type="PIRSF" id="PIRSF002741">
    <property type="entry name" value="MppA"/>
    <property type="match status" value="1"/>
</dbReference>
<evidence type="ECO:0000313" key="4">
    <source>
        <dbReference type="EMBL" id="MDP9841712.1"/>
    </source>
</evidence>
<protein>
    <submittedName>
        <fullName evidence="4">Peptide/nickel transport system substrate-binding protein</fullName>
    </submittedName>
</protein>
<accession>A0ABT9Q4P6</accession>
<proteinExistence type="predicted"/>
<keyword evidence="1 2" id="KW-0732">Signal</keyword>
<dbReference type="Pfam" id="PF00496">
    <property type="entry name" value="SBP_bac_5"/>
    <property type="match status" value="1"/>
</dbReference>
<dbReference type="Proteomes" id="UP001225356">
    <property type="component" value="Unassembled WGS sequence"/>
</dbReference>
<keyword evidence="5" id="KW-1185">Reference proteome</keyword>
<dbReference type="InterPro" id="IPR039424">
    <property type="entry name" value="SBP_5"/>
</dbReference>
<dbReference type="PANTHER" id="PTHR30290">
    <property type="entry name" value="PERIPLASMIC BINDING COMPONENT OF ABC TRANSPORTER"/>
    <property type="match status" value="1"/>
</dbReference>
<dbReference type="InterPro" id="IPR000914">
    <property type="entry name" value="SBP_5_dom"/>
</dbReference>
<dbReference type="InterPro" id="IPR030678">
    <property type="entry name" value="Peptide/Ni-bd"/>
</dbReference>
<dbReference type="Gene3D" id="3.10.105.10">
    <property type="entry name" value="Dipeptide-binding Protein, Domain 3"/>
    <property type="match status" value="1"/>
</dbReference>
<feature type="domain" description="Solute-binding protein family 5" evidence="3">
    <location>
        <begin position="85"/>
        <end position="415"/>
    </location>
</feature>
<dbReference type="PANTHER" id="PTHR30290:SF38">
    <property type="entry name" value="D,D-DIPEPTIDE-BINDING PERIPLASMIC PROTEIN DDPA-RELATED"/>
    <property type="match status" value="1"/>
</dbReference>
<gene>
    <name evidence="4" type="ORF">J2853_000923</name>
</gene>
<dbReference type="SUPFAM" id="SSF53850">
    <property type="entry name" value="Periplasmic binding protein-like II"/>
    <property type="match status" value="1"/>
</dbReference>
<comment type="caution">
    <text evidence="4">The sequence shown here is derived from an EMBL/GenBank/DDBJ whole genome shotgun (WGS) entry which is preliminary data.</text>
</comment>
<evidence type="ECO:0000256" key="2">
    <source>
        <dbReference type="SAM" id="SignalP"/>
    </source>
</evidence>
<sequence>MKSQMASLIGSGIALALALTACGAGGNGREGPASSTAESAPVIDIGSLYEPQNLDNVGGGGQGVIEALGGNVYEGLFRLTDDGTIENLLAADYKVSRDGLTYTFYLHEGVRFHSGDPLTGADVEYSLERIIDDGSTSPRKSALSVIKSIETPGTSTVVVKLSSRSISFVYNLSHVWIINDTVKEPATAEDGTGPYRLGTWKRGSSLCLDRFDGYWGAAPKNRQVVFHYFTDASALNNALLTGTVDLVTSEQSPDALAQFTGDPRYKVSEGRSTTKLLLAFNDREPPFDKVLVRKAVSSAIDDGKLLESIWDGHGSLIGSMVPPSDPWYEDLTEVNPYDVELARRQLAEAGYPEGFTFTLDTPNYDPHPTIATFVKSELAKVGITVDINTITADEWYTKVYQRHDFTATLQEHVNDRDIRWYGDPDFYWGYDNPQVATWIKQSEEASTLDGQTALLRKASRQIAEDAASDWLYLNPQIVVSTAGVSGYPVNGLNAQFYVYGIDKR</sequence>
<dbReference type="Gene3D" id="3.90.76.10">
    <property type="entry name" value="Dipeptide-binding Protein, Domain 1"/>
    <property type="match status" value="1"/>
</dbReference>
<dbReference type="PROSITE" id="PS51257">
    <property type="entry name" value="PROKAR_LIPOPROTEIN"/>
    <property type="match status" value="1"/>
</dbReference>
<evidence type="ECO:0000256" key="1">
    <source>
        <dbReference type="ARBA" id="ARBA00022729"/>
    </source>
</evidence>
<dbReference type="EMBL" id="JAUSQU010000001">
    <property type="protein sequence ID" value="MDP9841712.1"/>
    <property type="molecule type" value="Genomic_DNA"/>
</dbReference>
<evidence type="ECO:0000259" key="3">
    <source>
        <dbReference type="Pfam" id="PF00496"/>
    </source>
</evidence>